<dbReference type="SUPFAM" id="SSF48452">
    <property type="entry name" value="TPR-like"/>
    <property type="match status" value="2"/>
</dbReference>
<dbReference type="NCBIfam" id="TIGR03903">
    <property type="entry name" value="TOMM_kin_cyc"/>
    <property type="match status" value="1"/>
</dbReference>
<evidence type="ECO:0000259" key="5">
    <source>
        <dbReference type="PROSITE" id="PS50011"/>
    </source>
</evidence>
<dbReference type="Pfam" id="PF00211">
    <property type="entry name" value="Guanylate_cyc"/>
    <property type="match status" value="1"/>
</dbReference>
<dbReference type="CDD" id="cd14014">
    <property type="entry name" value="STKc_PknB_like"/>
    <property type="match status" value="1"/>
</dbReference>
<dbReference type="Gene3D" id="1.10.510.10">
    <property type="entry name" value="Transferase(Phosphotransferase) domain 1"/>
    <property type="match status" value="1"/>
</dbReference>
<accession>A0ABT5C1H1</accession>
<dbReference type="SMART" id="SM00220">
    <property type="entry name" value="S_TKc"/>
    <property type="match status" value="1"/>
</dbReference>
<dbReference type="GO" id="GO:0016301">
    <property type="term" value="F:kinase activity"/>
    <property type="evidence" value="ECO:0007669"/>
    <property type="project" value="UniProtKB-KW"/>
</dbReference>
<dbReference type="InterPro" id="IPR011009">
    <property type="entry name" value="Kinase-like_dom_sf"/>
</dbReference>
<keyword evidence="7" id="KW-0808">Transferase</keyword>
<evidence type="ECO:0000256" key="2">
    <source>
        <dbReference type="ARBA" id="ARBA00022741"/>
    </source>
</evidence>
<dbReference type="Pfam" id="PF13191">
    <property type="entry name" value="AAA_16"/>
    <property type="match status" value="1"/>
</dbReference>
<sequence length="1354" mass="144986">MHKARQLTTGQPIALKILRLAEQGGAAQADRRISRFLRETRLCAQLHHPNIVQLVDAGQAEDGTLYAAFAFAPGDDLAALLEREGALAPPEARHLMLQVLDALACAHAASVVHRDLKPSNIMVIPTGARRNALVLDFGIGAALDDGRSTRLTGSHDALGTPGYGAPEQWRGAEASPRADLFSWGLVFLECLTGKPAYGGTEAEIFYRLLGPDPVPIPAALERHPLGDLLARALRKDEGAREVTARGLFEALEACNLRGLSREAMLGAGGPAGGDTRPLPSIATVATQLDRRRGPAPPALDGERRQLTALCCHLRARAAVAQALDAVDVERLDDPLRAALALCADIGRRHGGYVAAAFGDDLLVYFGYPSAAEDDARRAARAALAMAGAARAEDPRSAAPGAQIDVSVGLHTGLVVDGNLGDLEGACLVTGATPRLAARLAALAPPGSVAVSAASQALLRASFDLESEGGRAIEGIAAPVETYRLRQEHGAAASWPTPDGSRAPLSGRAPELGLLVERWRRARDGAGQSILITGEPGIGKSRLARALRDGLAREAHTFLEARCSPDTQTSPLRPVVDLLERTLGLDQEPDAGAKIARIERELAGHGFTPAEAMPLFVPLFSLPLGEPYAPLDVSAQRHKALTLQAVASLLLAIADERPVLLVAEDLHWADPTTMEFLEQLVREAPAVPMCVIMTARPEFSPSFSTADMLLLPLSRLERPHMEEMLTGLSGHKALPPAVIEQVADRADGVPLFAEELLRMMVDAQLLVEREDRYELTRPLSGAAIPGTLRALLTARLDRLSRAKQTAQLAAAMGREFSVKVLSAASPLGPAAVAEDLERLTSAGIVLRRRRGKEAVGSFKHALVRDAAYESLSTGARQRSHARVAKTLEEGFPEVVRTRPELLAHHHAAAEQKREAVGYAQKAAQAALARSAYVEAITGARQAIAWLPAIAQEHERAEMELGLNGILMPALITTKGWSAPEVKSIYDRAIELATQTGERERGSQALHGMAMFTLFRGDLTAARDIATQCAKLAEDTNDVVALTQASLILANVTTWLGDHTEGEPHHRRVIELYQPAELPVYMARYGWNPSIVVRVTHAMSACICGEPDGAVRIYEDAIAAAEATEHPFTIAIAYQIGAWIHHLRREVADTRRYADALGKVAVDHGFPAFMVLADALGGWAMVHSGQAEQGLERVRGAIARWRRMGSGMVTTFYATHLADACLAAGAVEGAREALDEALGETFTTQERCYHPELYRLLGEVWRASGDPGQAEAAFASARDMAEAQTARLFALRAQVALVRLRRAEGRVALDDIERLRRLRSGITDIPDAREADSLLFAGAGQPSAGEGPRGSGRRPT</sequence>
<organism evidence="7 8">
    <name type="scientific">Sorangium atrum</name>
    <dbReference type="NCBI Taxonomy" id="2995308"/>
    <lineage>
        <taxon>Bacteria</taxon>
        <taxon>Pseudomonadati</taxon>
        <taxon>Myxococcota</taxon>
        <taxon>Polyangia</taxon>
        <taxon>Polyangiales</taxon>
        <taxon>Polyangiaceae</taxon>
        <taxon>Sorangium</taxon>
    </lineage>
</organism>
<dbReference type="SMART" id="SM00044">
    <property type="entry name" value="CYCc"/>
    <property type="match status" value="1"/>
</dbReference>
<reference evidence="7 8" key="1">
    <citation type="submission" date="2023-01" db="EMBL/GenBank/DDBJ databases">
        <title>Minimal conservation of predation-associated metabolite biosynthetic gene clusters underscores biosynthetic potential of Myxococcota including descriptions for ten novel species: Archangium lansinium sp. nov., Myxococcus landrumus sp. nov., Nannocystis bai.</title>
        <authorList>
            <person name="Ahearne A."/>
            <person name="Stevens C."/>
            <person name="Dowd S."/>
        </authorList>
    </citation>
    <scope>NUCLEOTIDE SEQUENCE [LARGE SCALE GENOMIC DNA]</scope>
    <source>
        <strain evidence="7 8">WIWO2</strain>
    </source>
</reference>
<evidence type="ECO:0000256" key="1">
    <source>
        <dbReference type="ARBA" id="ARBA00004167"/>
    </source>
</evidence>
<keyword evidence="7" id="KW-0418">Kinase</keyword>
<dbReference type="InterPro" id="IPR008271">
    <property type="entry name" value="Ser/Thr_kinase_AS"/>
</dbReference>
<dbReference type="PROSITE" id="PS50011">
    <property type="entry name" value="PROTEIN_KINASE_DOM"/>
    <property type="match status" value="1"/>
</dbReference>
<evidence type="ECO:0000313" key="7">
    <source>
        <dbReference type="EMBL" id="MDC0680269.1"/>
    </source>
</evidence>
<comment type="caution">
    <text evidence="7">The sequence shown here is derived from an EMBL/GenBank/DDBJ whole genome shotgun (WGS) entry which is preliminary data.</text>
</comment>
<dbReference type="InterPro" id="IPR001054">
    <property type="entry name" value="A/G_cyclase"/>
</dbReference>
<feature type="domain" description="Protein kinase" evidence="5">
    <location>
        <begin position="1"/>
        <end position="251"/>
    </location>
</feature>
<dbReference type="InterPro" id="IPR011990">
    <property type="entry name" value="TPR-like_helical_dom_sf"/>
</dbReference>
<keyword evidence="8" id="KW-1185">Reference proteome</keyword>
<evidence type="ECO:0000259" key="6">
    <source>
        <dbReference type="PROSITE" id="PS50125"/>
    </source>
</evidence>
<comment type="subcellular location">
    <subcellularLocation>
        <location evidence="1">Membrane</location>
        <topology evidence="1">Single-pass membrane protein</topology>
    </subcellularLocation>
</comment>
<feature type="domain" description="Guanylate cyclase" evidence="6">
    <location>
        <begin position="307"/>
        <end position="440"/>
    </location>
</feature>
<keyword evidence="3" id="KW-0067">ATP-binding</keyword>
<feature type="region of interest" description="Disordered" evidence="4">
    <location>
        <begin position="1335"/>
        <end position="1354"/>
    </location>
</feature>
<evidence type="ECO:0000256" key="3">
    <source>
        <dbReference type="ARBA" id="ARBA00022840"/>
    </source>
</evidence>
<dbReference type="SUPFAM" id="SSF55073">
    <property type="entry name" value="Nucleotide cyclase"/>
    <property type="match status" value="1"/>
</dbReference>
<dbReference type="InterPro" id="IPR000719">
    <property type="entry name" value="Prot_kinase_dom"/>
</dbReference>
<dbReference type="PROSITE" id="PS50125">
    <property type="entry name" value="GUANYLATE_CYCLASE_2"/>
    <property type="match status" value="1"/>
</dbReference>
<dbReference type="SUPFAM" id="SSF56112">
    <property type="entry name" value="Protein kinase-like (PK-like)"/>
    <property type="match status" value="1"/>
</dbReference>
<dbReference type="PANTHER" id="PTHR16305">
    <property type="entry name" value="TESTICULAR SOLUBLE ADENYLYL CYCLASE"/>
    <property type="match status" value="1"/>
</dbReference>
<dbReference type="PROSITE" id="PS00108">
    <property type="entry name" value="PROTEIN_KINASE_ST"/>
    <property type="match status" value="1"/>
</dbReference>
<evidence type="ECO:0000313" key="8">
    <source>
        <dbReference type="Proteomes" id="UP001217485"/>
    </source>
</evidence>
<proteinExistence type="predicted"/>
<dbReference type="InterPro" id="IPR027417">
    <property type="entry name" value="P-loop_NTPase"/>
</dbReference>
<dbReference type="RefSeq" id="WP_272097301.1">
    <property type="nucleotide sequence ID" value="NZ_JAQNDK010000002.1"/>
</dbReference>
<protein>
    <submittedName>
        <fullName evidence="7">TOMM system kinase/cyclase fusion protein</fullName>
    </submittedName>
</protein>
<dbReference type="PANTHER" id="PTHR16305:SF28">
    <property type="entry name" value="GUANYLATE CYCLASE DOMAIN-CONTAINING PROTEIN"/>
    <property type="match status" value="1"/>
</dbReference>
<gene>
    <name evidence="7" type="ORF">POL72_21180</name>
</gene>
<dbReference type="InterPro" id="IPR029787">
    <property type="entry name" value="Nucleotide_cyclase"/>
</dbReference>
<dbReference type="Pfam" id="PF00069">
    <property type="entry name" value="Pkinase"/>
    <property type="match status" value="1"/>
</dbReference>
<dbReference type="SUPFAM" id="SSF52540">
    <property type="entry name" value="P-loop containing nucleoside triphosphate hydrolases"/>
    <property type="match status" value="1"/>
</dbReference>
<dbReference type="Gene3D" id="3.30.70.1230">
    <property type="entry name" value="Nucleotide cyclase"/>
    <property type="match status" value="1"/>
</dbReference>
<dbReference type="InterPro" id="IPR023889">
    <property type="entry name" value="TOMM_kin_cyc"/>
</dbReference>
<evidence type="ECO:0000256" key="4">
    <source>
        <dbReference type="SAM" id="MobiDB-lite"/>
    </source>
</evidence>
<dbReference type="InterPro" id="IPR041664">
    <property type="entry name" value="AAA_16"/>
</dbReference>
<dbReference type="Gene3D" id="3.40.50.300">
    <property type="entry name" value="P-loop containing nucleotide triphosphate hydrolases"/>
    <property type="match status" value="1"/>
</dbReference>
<name>A0ABT5C1H1_9BACT</name>
<keyword evidence="2" id="KW-0547">Nucleotide-binding</keyword>
<dbReference type="EMBL" id="JAQNDK010000002">
    <property type="protein sequence ID" value="MDC0680269.1"/>
    <property type="molecule type" value="Genomic_DNA"/>
</dbReference>
<dbReference type="Gene3D" id="1.25.40.10">
    <property type="entry name" value="Tetratricopeptide repeat domain"/>
    <property type="match status" value="2"/>
</dbReference>
<dbReference type="Proteomes" id="UP001217485">
    <property type="component" value="Unassembled WGS sequence"/>
</dbReference>